<evidence type="ECO:0000313" key="3">
    <source>
        <dbReference type="Proteomes" id="UP000006514"/>
    </source>
</evidence>
<dbReference type="Proteomes" id="UP000006514">
    <property type="component" value="Unassembled WGS sequence"/>
</dbReference>
<proteinExistence type="predicted"/>
<dbReference type="EMBL" id="JH687832">
    <property type="protein sequence ID" value="EJD37965.1"/>
    <property type="molecule type" value="Genomic_DNA"/>
</dbReference>
<feature type="region of interest" description="Disordered" evidence="1">
    <location>
        <begin position="224"/>
        <end position="244"/>
    </location>
</feature>
<evidence type="ECO:0000256" key="1">
    <source>
        <dbReference type="SAM" id="MobiDB-lite"/>
    </source>
</evidence>
<dbReference type="AlphaFoldDB" id="J0LI98"/>
<keyword evidence="3" id="KW-1185">Reference proteome</keyword>
<sequence length="244" mass="26903">MSSAFYYQPTAPHAFSDAAYYRAVPTAFMPASSPLTRPPKRKFDSSSSSDDEHDSSRSPSPRPTVKRRRCATIERGLDGLQLNPPPPPQPVVEEPDDSPIGRSSGHPYSYYPEPEEVEEYTPPTREVHMHNSSWYEPEKDRIVVTDLDASDSEPEADTDADADGSLKLSSALYDALKRSSIPGLSLPREQASSALVLFRPSPWSSTMPPPTIEVLDDAEPDLPQAIDVDAGEPMDIDPMDVEEF</sequence>
<organism evidence="2 3">
    <name type="scientific">Auricularia subglabra (strain TFB-10046 / SS5)</name>
    <name type="common">White-rot fungus</name>
    <name type="synonym">Auricularia delicata (strain TFB10046)</name>
    <dbReference type="NCBI Taxonomy" id="717982"/>
    <lineage>
        <taxon>Eukaryota</taxon>
        <taxon>Fungi</taxon>
        <taxon>Dikarya</taxon>
        <taxon>Basidiomycota</taxon>
        <taxon>Agaricomycotina</taxon>
        <taxon>Agaricomycetes</taxon>
        <taxon>Auriculariales</taxon>
        <taxon>Auriculariaceae</taxon>
        <taxon>Auricularia</taxon>
    </lineage>
</organism>
<protein>
    <submittedName>
        <fullName evidence="2">Uncharacterized protein</fullName>
    </submittedName>
</protein>
<accession>J0LI98</accession>
<dbReference type="OrthoDB" id="3364141at2759"/>
<gene>
    <name evidence="2" type="ORF">AURDEDRAFT_187879</name>
</gene>
<dbReference type="InParanoid" id="J0LI98"/>
<dbReference type="KEGG" id="adl:AURDEDRAFT_187879"/>
<name>J0LI98_AURST</name>
<feature type="region of interest" description="Disordered" evidence="1">
    <location>
        <begin position="28"/>
        <end position="135"/>
    </location>
</feature>
<evidence type="ECO:0000313" key="2">
    <source>
        <dbReference type="EMBL" id="EJD37965.1"/>
    </source>
</evidence>
<reference evidence="3" key="1">
    <citation type="journal article" date="2012" name="Science">
        <title>The Paleozoic origin of enzymatic lignin decomposition reconstructed from 31 fungal genomes.</title>
        <authorList>
            <person name="Floudas D."/>
            <person name="Binder M."/>
            <person name="Riley R."/>
            <person name="Barry K."/>
            <person name="Blanchette R.A."/>
            <person name="Henrissat B."/>
            <person name="Martinez A.T."/>
            <person name="Otillar R."/>
            <person name="Spatafora J.W."/>
            <person name="Yadav J.S."/>
            <person name="Aerts A."/>
            <person name="Benoit I."/>
            <person name="Boyd A."/>
            <person name="Carlson A."/>
            <person name="Copeland A."/>
            <person name="Coutinho P.M."/>
            <person name="de Vries R.P."/>
            <person name="Ferreira P."/>
            <person name="Findley K."/>
            <person name="Foster B."/>
            <person name="Gaskell J."/>
            <person name="Glotzer D."/>
            <person name="Gorecki P."/>
            <person name="Heitman J."/>
            <person name="Hesse C."/>
            <person name="Hori C."/>
            <person name="Igarashi K."/>
            <person name="Jurgens J.A."/>
            <person name="Kallen N."/>
            <person name="Kersten P."/>
            <person name="Kohler A."/>
            <person name="Kuees U."/>
            <person name="Kumar T.K.A."/>
            <person name="Kuo A."/>
            <person name="LaButti K."/>
            <person name="Larrondo L.F."/>
            <person name="Lindquist E."/>
            <person name="Ling A."/>
            <person name="Lombard V."/>
            <person name="Lucas S."/>
            <person name="Lundell T."/>
            <person name="Martin R."/>
            <person name="McLaughlin D.J."/>
            <person name="Morgenstern I."/>
            <person name="Morin E."/>
            <person name="Murat C."/>
            <person name="Nagy L.G."/>
            <person name="Nolan M."/>
            <person name="Ohm R.A."/>
            <person name="Patyshakuliyeva A."/>
            <person name="Rokas A."/>
            <person name="Ruiz-Duenas F.J."/>
            <person name="Sabat G."/>
            <person name="Salamov A."/>
            <person name="Samejima M."/>
            <person name="Schmutz J."/>
            <person name="Slot J.C."/>
            <person name="St John F."/>
            <person name="Stenlid J."/>
            <person name="Sun H."/>
            <person name="Sun S."/>
            <person name="Syed K."/>
            <person name="Tsang A."/>
            <person name="Wiebenga A."/>
            <person name="Young D."/>
            <person name="Pisabarro A."/>
            <person name="Eastwood D.C."/>
            <person name="Martin F."/>
            <person name="Cullen D."/>
            <person name="Grigoriev I.V."/>
            <person name="Hibbett D.S."/>
        </authorList>
    </citation>
    <scope>NUCLEOTIDE SEQUENCE [LARGE SCALE GENOMIC DNA]</scope>
    <source>
        <strain evidence="3">TFB10046</strain>
    </source>
</reference>
<feature type="compositionally biased region" description="Acidic residues" evidence="1">
    <location>
        <begin position="229"/>
        <end position="244"/>
    </location>
</feature>
<dbReference type="OMA" id="WYEIDSH"/>
<dbReference type="eggNOG" id="ENOG502T0X8">
    <property type="taxonomic scope" value="Eukaryota"/>
</dbReference>